<dbReference type="AlphaFoldDB" id="A0A1V0RLY6"/>
<feature type="transmembrane region" description="Helical" evidence="1">
    <location>
        <begin position="278"/>
        <end position="298"/>
    </location>
</feature>
<keyword evidence="3" id="KW-1185">Reference proteome</keyword>
<keyword evidence="1" id="KW-0472">Membrane</keyword>
<feature type="transmembrane region" description="Helical" evidence="1">
    <location>
        <begin position="114"/>
        <end position="132"/>
    </location>
</feature>
<protein>
    <submittedName>
        <fullName evidence="2">Membrane protein</fullName>
    </submittedName>
</protein>
<gene>
    <name evidence="2" type="ORF">ROSMUCSMR3_01270</name>
</gene>
<keyword evidence="1" id="KW-1133">Transmembrane helix</keyword>
<feature type="transmembrane region" description="Helical" evidence="1">
    <location>
        <begin position="184"/>
        <end position="203"/>
    </location>
</feature>
<keyword evidence="1" id="KW-0812">Transmembrane</keyword>
<reference evidence="2 3" key="1">
    <citation type="submission" date="2017-03" db="EMBL/GenBank/DDBJ databases">
        <title>Genome Sequence of Roseovarius mucosus strain SMR3 Isolated from a culture of the Diatom Skeletonema marinoi.</title>
        <authorList>
            <person name="Topel M."/>
            <person name="Pinder M."/>
            <person name="Johansson O.N."/>
            <person name="Kourtchenko O."/>
            <person name="Godhe A."/>
            <person name="Clarke A.K."/>
        </authorList>
    </citation>
    <scope>NUCLEOTIDE SEQUENCE [LARGE SCALE GENOMIC DNA]</scope>
    <source>
        <strain evidence="2 3">SMR3</strain>
    </source>
</reference>
<dbReference type="EMBL" id="CP020474">
    <property type="protein sequence ID" value="ARE82764.1"/>
    <property type="molecule type" value="Genomic_DNA"/>
</dbReference>
<evidence type="ECO:0000313" key="2">
    <source>
        <dbReference type="EMBL" id="ARE82764.1"/>
    </source>
</evidence>
<sequence>MISERRQKLGEIEAARRKVWDQVGTRARHRIATDQVEGERAVFSLVPGALARAILIAMLVATPSLVVPSTGADTAQIVIVLSILAGFMTFIEYYGKYPSIIEFRFAPPFNRAKFFALTIILVSLAMIVRGTTHPTEATEWLTHLGRGLGEAIDFPYSPVRLVVLMMPADADAALIDMVRIASGISYTVSLVMILYFVTLVRFLGWPARSGAFNVWINLPLFDPTGGGDVLHRLRRDAGLNVVLGSLLPFLIPAAVRAASDLIDPISIAQPQTLIWTMAAWAFLPASMLMRGIAMGRIADMIEDKRRRAYAEGDALTAKGLQGA</sequence>
<proteinExistence type="predicted"/>
<dbReference type="Proteomes" id="UP000192273">
    <property type="component" value="Chromosome"/>
</dbReference>
<evidence type="ECO:0000256" key="1">
    <source>
        <dbReference type="SAM" id="Phobius"/>
    </source>
</evidence>
<feature type="transmembrane region" description="Helical" evidence="1">
    <location>
        <begin position="49"/>
        <end position="68"/>
    </location>
</feature>
<feature type="transmembrane region" description="Helical" evidence="1">
    <location>
        <begin position="74"/>
        <end position="94"/>
    </location>
</feature>
<name>A0A1V0RLY6_9RHOB</name>
<accession>A0A1V0RLY6</accession>
<feature type="transmembrane region" description="Helical" evidence="1">
    <location>
        <begin position="237"/>
        <end position="258"/>
    </location>
</feature>
<evidence type="ECO:0000313" key="3">
    <source>
        <dbReference type="Proteomes" id="UP000192273"/>
    </source>
</evidence>
<organism evidence="2 3">
    <name type="scientific">Roseovarius mucosus</name>
    <dbReference type="NCBI Taxonomy" id="215743"/>
    <lineage>
        <taxon>Bacteria</taxon>
        <taxon>Pseudomonadati</taxon>
        <taxon>Pseudomonadota</taxon>
        <taxon>Alphaproteobacteria</taxon>
        <taxon>Rhodobacterales</taxon>
        <taxon>Roseobacteraceae</taxon>
        <taxon>Roseovarius</taxon>
    </lineage>
</organism>
<dbReference type="KEGG" id="rmm:ROSMUCSMR3_01270"/>